<reference evidence="2 3" key="1">
    <citation type="journal article" date="2020" name="Nat. Food">
        <title>A phased Vanilla planifolia genome enables genetic improvement of flavour and production.</title>
        <authorList>
            <person name="Hasing T."/>
            <person name="Tang H."/>
            <person name="Brym M."/>
            <person name="Khazi F."/>
            <person name="Huang T."/>
            <person name="Chambers A.H."/>
        </authorList>
    </citation>
    <scope>NUCLEOTIDE SEQUENCE [LARGE SCALE GENOMIC DNA]</scope>
    <source>
        <tissue evidence="2">Leaf</tissue>
    </source>
</reference>
<dbReference type="GO" id="GO:0003824">
    <property type="term" value="F:catalytic activity"/>
    <property type="evidence" value="ECO:0007669"/>
    <property type="project" value="InterPro"/>
</dbReference>
<dbReference type="Proteomes" id="UP000636800">
    <property type="component" value="Chromosome 5"/>
</dbReference>
<dbReference type="InterPro" id="IPR036691">
    <property type="entry name" value="Endo/exonu/phosph_ase_sf"/>
</dbReference>
<comment type="caution">
    <text evidence="2">The sequence shown here is derived from an EMBL/GenBank/DDBJ whole genome shotgun (WGS) entry which is preliminary data.</text>
</comment>
<dbReference type="SUPFAM" id="SSF56219">
    <property type="entry name" value="DNase I-like"/>
    <property type="match status" value="1"/>
</dbReference>
<keyword evidence="3" id="KW-1185">Reference proteome</keyword>
<dbReference type="PANTHER" id="PTHR33710">
    <property type="entry name" value="BNAC02G09200D PROTEIN"/>
    <property type="match status" value="1"/>
</dbReference>
<dbReference type="OrthoDB" id="2014201at2759"/>
<dbReference type="PANTHER" id="PTHR33710:SF64">
    <property type="entry name" value="ENDONUCLEASE_EXONUCLEASE_PHOSPHATASE DOMAIN-CONTAINING PROTEIN"/>
    <property type="match status" value="1"/>
</dbReference>
<dbReference type="Pfam" id="PF03372">
    <property type="entry name" value="Exo_endo_phos"/>
    <property type="match status" value="1"/>
</dbReference>
<dbReference type="AlphaFoldDB" id="A0A835QUZ4"/>
<name>A0A835QUZ4_VANPL</name>
<evidence type="ECO:0000259" key="1">
    <source>
        <dbReference type="Pfam" id="PF03372"/>
    </source>
</evidence>
<feature type="domain" description="Endonuclease/exonuclease/phosphatase" evidence="1">
    <location>
        <begin position="6"/>
        <end position="223"/>
    </location>
</feature>
<gene>
    <name evidence="2" type="ORF">HPP92_011043</name>
</gene>
<dbReference type="EMBL" id="JADCNL010000005">
    <property type="protein sequence ID" value="KAG0480185.1"/>
    <property type="molecule type" value="Genomic_DNA"/>
</dbReference>
<evidence type="ECO:0000313" key="2">
    <source>
        <dbReference type="EMBL" id="KAG0480185.1"/>
    </source>
</evidence>
<accession>A0A835QUZ4</accession>
<dbReference type="InterPro" id="IPR005135">
    <property type="entry name" value="Endo/exonuclease/phosphatase"/>
</dbReference>
<sequence>MHNILFWNARGVGNLATIGRLRHLVRSNQLDLIALMEPLVGEDRIPLICSQIGLQDGLSASSGKIWLLWLSRCRLSVIRGSDQAVTMQLSILGASAGPVFVTAVYGKHNYIQRRELWLFLEGTKLDVGCYPWCIGGDFNVTLRADEQSGTARFDSRAANDFQSLLFETNLHIPPTTGSPFSWMGKCRGRIRLKKLDYFLCNDRWLDVFPNGKIETLPRTTSDHAPLLFHVLSPRPSGARPFRFLNIWLQHPDFAELVKTSWSAPIAASGMFKLAGKLARLKAELKTWNRIAFGNIFERKNQSEQEVQDAEAALDSCPNSVNAARLDSAYRSLQLRLKAEEEYWRQRLGCVGSTRVTPTPIFFMPRLR</sequence>
<dbReference type="Gene3D" id="3.60.10.10">
    <property type="entry name" value="Endonuclease/exonuclease/phosphatase"/>
    <property type="match status" value="1"/>
</dbReference>
<proteinExistence type="predicted"/>
<protein>
    <recommendedName>
        <fullName evidence="1">Endonuclease/exonuclease/phosphatase domain-containing protein</fullName>
    </recommendedName>
</protein>
<organism evidence="2 3">
    <name type="scientific">Vanilla planifolia</name>
    <name type="common">Vanilla</name>
    <dbReference type="NCBI Taxonomy" id="51239"/>
    <lineage>
        <taxon>Eukaryota</taxon>
        <taxon>Viridiplantae</taxon>
        <taxon>Streptophyta</taxon>
        <taxon>Embryophyta</taxon>
        <taxon>Tracheophyta</taxon>
        <taxon>Spermatophyta</taxon>
        <taxon>Magnoliopsida</taxon>
        <taxon>Liliopsida</taxon>
        <taxon>Asparagales</taxon>
        <taxon>Orchidaceae</taxon>
        <taxon>Vanilloideae</taxon>
        <taxon>Vanilleae</taxon>
        <taxon>Vanilla</taxon>
    </lineage>
</organism>
<evidence type="ECO:0000313" key="3">
    <source>
        <dbReference type="Proteomes" id="UP000636800"/>
    </source>
</evidence>